<reference evidence="8" key="1">
    <citation type="submission" date="2017-02" db="UniProtKB">
        <authorList>
            <consortium name="WormBaseParasite"/>
        </authorList>
    </citation>
    <scope>IDENTIFICATION</scope>
</reference>
<dbReference type="InterPro" id="IPR051617">
    <property type="entry name" value="UNC-93-like_regulator"/>
</dbReference>
<dbReference type="Proteomes" id="UP000050640">
    <property type="component" value="Unplaced"/>
</dbReference>
<dbReference type="Gene3D" id="1.20.1250.20">
    <property type="entry name" value="MFS general substrate transporter like domains"/>
    <property type="match status" value="1"/>
</dbReference>
<dbReference type="STRING" id="1147741.A0A0R3RPB5"/>
<keyword evidence="4 6" id="KW-1133">Transmembrane helix</keyword>
<comment type="similarity">
    <text evidence="2">Belongs to the unc-93 family.</text>
</comment>
<feature type="transmembrane region" description="Helical" evidence="6">
    <location>
        <begin position="346"/>
        <end position="364"/>
    </location>
</feature>
<feature type="transmembrane region" description="Helical" evidence="6">
    <location>
        <begin position="306"/>
        <end position="326"/>
    </location>
</feature>
<dbReference type="PANTHER" id="PTHR23294">
    <property type="entry name" value="ET TRANSLATION PRODUCT-RELATED"/>
    <property type="match status" value="1"/>
</dbReference>
<proteinExistence type="inferred from homology"/>
<sequence>MTSKFYAKIDLNSELPCVIMFGMAFMFVFAGFDTQAFITEIALQSVSDAYPGRISSHAGYYGMCITYFAFTLSTFVTPLVVNYLSAKWTMFLASLLYTTFMLTFVLVNNYIFYITSALMGIAAALIWTGHGVYMKEITTSGNESRNSGLHWSINFVSLTFGGALLLLIFHKTGEAEALSMGLIKYIFGGLSTFTISSNILFAFLPNHSKRSVVKRDSFLATVGKSAELFTDVKVYLLAVCFMFMGISLSFYITIYPSCLSFSKSIIGFGNEILAYYAFITSASQIFGGCFISFLSKRINNFGYMPTMLIALPSYLVAFLGVCLAFPKNANLRPTNDATYLSPSLSIWLIIGMLICIGDSCWNTLRTAVLTKMYSRDSSSQVFALSKFFQ</sequence>
<evidence type="ECO:0000256" key="6">
    <source>
        <dbReference type="SAM" id="Phobius"/>
    </source>
</evidence>
<accession>A0A0R3RPB5</accession>
<feature type="transmembrane region" description="Helical" evidence="6">
    <location>
        <begin position="58"/>
        <end position="81"/>
    </location>
</feature>
<dbReference type="SUPFAM" id="SSF103473">
    <property type="entry name" value="MFS general substrate transporter"/>
    <property type="match status" value="1"/>
</dbReference>
<name>A0A0R3RPB5_9BILA</name>
<organism evidence="7 8">
    <name type="scientific">Elaeophora elaphi</name>
    <dbReference type="NCBI Taxonomy" id="1147741"/>
    <lineage>
        <taxon>Eukaryota</taxon>
        <taxon>Metazoa</taxon>
        <taxon>Ecdysozoa</taxon>
        <taxon>Nematoda</taxon>
        <taxon>Chromadorea</taxon>
        <taxon>Rhabditida</taxon>
        <taxon>Spirurina</taxon>
        <taxon>Spiruromorpha</taxon>
        <taxon>Filarioidea</taxon>
        <taxon>Onchocercidae</taxon>
        <taxon>Elaeophora</taxon>
    </lineage>
</organism>
<dbReference type="AlphaFoldDB" id="A0A0R3RPB5"/>
<dbReference type="InterPro" id="IPR010291">
    <property type="entry name" value="Ion_channel_UNC-93"/>
</dbReference>
<dbReference type="Pfam" id="PF05978">
    <property type="entry name" value="UNC-93"/>
    <property type="match status" value="1"/>
</dbReference>
<evidence type="ECO:0000313" key="7">
    <source>
        <dbReference type="Proteomes" id="UP000050640"/>
    </source>
</evidence>
<evidence type="ECO:0000256" key="3">
    <source>
        <dbReference type="ARBA" id="ARBA00022692"/>
    </source>
</evidence>
<feature type="transmembrane region" description="Helical" evidence="6">
    <location>
        <begin position="15"/>
        <end position="38"/>
    </location>
</feature>
<feature type="transmembrane region" description="Helical" evidence="6">
    <location>
        <begin position="88"/>
        <end position="104"/>
    </location>
</feature>
<evidence type="ECO:0000256" key="5">
    <source>
        <dbReference type="ARBA" id="ARBA00023136"/>
    </source>
</evidence>
<feature type="transmembrane region" description="Helical" evidence="6">
    <location>
        <begin position="110"/>
        <end position="128"/>
    </location>
</feature>
<protein>
    <submittedName>
        <fullName evidence="8">UNC93-like protein MFSD11</fullName>
    </submittedName>
</protein>
<feature type="transmembrane region" description="Helical" evidence="6">
    <location>
        <begin position="234"/>
        <end position="254"/>
    </location>
</feature>
<dbReference type="PANTHER" id="PTHR23294:SF18">
    <property type="entry name" value="UNC93-LIKE PROTEIN MFSD11"/>
    <property type="match status" value="1"/>
</dbReference>
<comment type="subcellular location">
    <subcellularLocation>
        <location evidence="1">Membrane</location>
        <topology evidence="1">Multi-pass membrane protein</topology>
    </subcellularLocation>
</comment>
<dbReference type="InterPro" id="IPR036259">
    <property type="entry name" value="MFS_trans_sf"/>
</dbReference>
<evidence type="ECO:0000256" key="1">
    <source>
        <dbReference type="ARBA" id="ARBA00004141"/>
    </source>
</evidence>
<feature type="transmembrane region" description="Helical" evidence="6">
    <location>
        <begin position="149"/>
        <end position="170"/>
    </location>
</feature>
<feature type="transmembrane region" description="Helical" evidence="6">
    <location>
        <begin position="274"/>
        <end position="294"/>
    </location>
</feature>
<keyword evidence="3 6" id="KW-0812">Transmembrane</keyword>
<dbReference type="WBParaSite" id="EEL_0000333401-mRNA-1">
    <property type="protein sequence ID" value="EEL_0000333401-mRNA-1"/>
    <property type="gene ID" value="EEL_0000333401"/>
</dbReference>
<keyword evidence="5 6" id="KW-0472">Membrane</keyword>
<dbReference type="GO" id="GO:0016020">
    <property type="term" value="C:membrane"/>
    <property type="evidence" value="ECO:0007669"/>
    <property type="project" value="UniProtKB-SubCell"/>
</dbReference>
<keyword evidence="7" id="KW-1185">Reference proteome</keyword>
<feature type="transmembrane region" description="Helical" evidence="6">
    <location>
        <begin position="182"/>
        <end position="204"/>
    </location>
</feature>
<evidence type="ECO:0000256" key="4">
    <source>
        <dbReference type="ARBA" id="ARBA00022989"/>
    </source>
</evidence>
<evidence type="ECO:0000313" key="8">
    <source>
        <dbReference type="WBParaSite" id="EEL_0000333401-mRNA-1"/>
    </source>
</evidence>
<evidence type="ECO:0000256" key="2">
    <source>
        <dbReference type="ARBA" id="ARBA00009172"/>
    </source>
</evidence>